<dbReference type="Proteomes" id="UP000799437">
    <property type="component" value="Unassembled WGS sequence"/>
</dbReference>
<keyword evidence="3" id="KW-1185">Reference proteome</keyword>
<dbReference type="EMBL" id="ML996565">
    <property type="protein sequence ID" value="KAF2762877.1"/>
    <property type="molecule type" value="Genomic_DNA"/>
</dbReference>
<sequence length="320" mass="36026">MSHLRGAMSLIEATKNDGTSEAFNPLILAVMMIHLILAWIVNPLPHALQMHAAMKNFSLTAGPLLRLPTFFARLTQLGVTTAEVHTELRSYRATQWAGVTDEKLARLYSKCCRLACRLSKAIPQNYCVDETCPVESEPLKFNDTWDNPNQRDWSIWGRRDFSTVCLYRIIVCVASRRCIARMMDAMSFDDPNAIYHMIALEDADNKVKNLLSLACQDIFDMVPHFFDASCPPSPIPKDAGSGDDNMAFWGVQKPKIGAYLLMMPLRAIMSIPELPQETYDKVVSIAVQLSQGTGIDLEYIMVRLCGNLFEEDARTNCFFT</sequence>
<evidence type="ECO:0000313" key="3">
    <source>
        <dbReference type="Proteomes" id="UP000799437"/>
    </source>
</evidence>
<name>A0A6A6WL21_9PEZI</name>
<organism evidence="2 3">
    <name type="scientific">Pseudovirgaria hyperparasitica</name>
    <dbReference type="NCBI Taxonomy" id="470096"/>
    <lineage>
        <taxon>Eukaryota</taxon>
        <taxon>Fungi</taxon>
        <taxon>Dikarya</taxon>
        <taxon>Ascomycota</taxon>
        <taxon>Pezizomycotina</taxon>
        <taxon>Dothideomycetes</taxon>
        <taxon>Dothideomycetes incertae sedis</taxon>
        <taxon>Acrospermales</taxon>
        <taxon>Acrospermaceae</taxon>
        <taxon>Pseudovirgaria</taxon>
    </lineage>
</organism>
<accession>A0A6A6WL21</accession>
<dbReference type="AlphaFoldDB" id="A0A6A6WL21"/>
<evidence type="ECO:0000256" key="1">
    <source>
        <dbReference type="SAM" id="Phobius"/>
    </source>
</evidence>
<gene>
    <name evidence="2" type="ORF">EJ05DRAFT_18356</name>
</gene>
<dbReference type="RefSeq" id="XP_033605328.1">
    <property type="nucleotide sequence ID" value="XM_033739611.1"/>
</dbReference>
<keyword evidence="1" id="KW-0472">Membrane</keyword>
<evidence type="ECO:0000313" key="2">
    <source>
        <dbReference type="EMBL" id="KAF2762877.1"/>
    </source>
</evidence>
<protein>
    <submittedName>
        <fullName evidence="2">Uncharacterized protein</fullName>
    </submittedName>
</protein>
<reference evidence="2" key="1">
    <citation type="journal article" date="2020" name="Stud. Mycol.">
        <title>101 Dothideomycetes genomes: a test case for predicting lifestyles and emergence of pathogens.</title>
        <authorList>
            <person name="Haridas S."/>
            <person name="Albert R."/>
            <person name="Binder M."/>
            <person name="Bloem J."/>
            <person name="Labutti K."/>
            <person name="Salamov A."/>
            <person name="Andreopoulos B."/>
            <person name="Baker S."/>
            <person name="Barry K."/>
            <person name="Bills G."/>
            <person name="Bluhm B."/>
            <person name="Cannon C."/>
            <person name="Castanera R."/>
            <person name="Culley D."/>
            <person name="Daum C."/>
            <person name="Ezra D."/>
            <person name="Gonzalez J."/>
            <person name="Henrissat B."/>
            <person name="Kuo A."/>
            <person name="Liang C."/>
            <person name="Lipzen A."/>
            <person name="Lutzoni F."/>
            <person name="Magnuson J."/>
            <person name="Mondo S."/>
            <person name="Nolan M."/>
            <person name="Ohm R."/>
            <person name="Pangilinan J."/>
            <person name="Park H.-J."/>
            <person name="Ramirez L."/>
            <person name="Alfaro M."/>
            <person name="Sun H."/>
            <person name="Tritt A."/>
            <person name="Yoshinaga Y."/>
            <person name="Zwiers L.-H."/>
            <person name="Turgeon B."/>
            <person name="Goodwin S."/>
            <person name="Spatafora J."/>
            <person name="Crous P."/>
            <person name="Grigoriev I."/>
        </authorList>
    </citation>
    <scope>NUCLEOTIDE SEQUENCE</scope>
    <source>
        <strain evidence="2">CBS 121739</strain>
    </source>
</reference>
<keyword evidence="1" id="KW-1133">Transmembrane helix</keyword>
<dbReference type="GeneID" id="54480665"/>
<feature type="transmembrane region" description="Helical" evidence="1">
    <location>
        <begin position="22"/>
        <end position="41"/>
    </location>
</feature>
<proteinExistence type="predicted"/>
<keyword evidence="1" id="KW-0812">Transmembrane</keyword>